<dbReference type="Proteomes" id="UP000254869">
    <property type="component" value="Unassembled WGS sequence"/>
</dbReference>
<dbReference type="EMBL" id="QQBC01000007">
    <property type="protein sequence ID" value="RDI65081.1"/>
    <property type="molecule type" value="Genomic_DNA"/>
</dbReference>
<sequence>MRTKTALDAAVAAGRDLGLTVTEPSVLHDMFSRI</sequence>
<organism evidence="1 2">
    <name type="scientific">Nocardia pseudobrasiliensis</name>
    <dbReference type="NCBI Taxonomy" id="45979"/>
    <lineage>
        <taxon>Bacteria</taxon>
        <taxon>Bacillati</taxon>
        <taxon>Actinomycetota</taxon>
        <taxon>Actinomycetes</taxon>
        <taxon>Mycobacteriales</taxon>
        <taxon>Nocardiaceae</taxon>
        <taxon>Nocardia</taxon>
    </lineage>
</organism>
<evidence type="ECO:0000313" key="1">
    <source>
        <dbReference type="EMBL" id="RDI65081.1"/>
    </source>
</evidence>
<accession>A0A370I4L5</accession>
<name>A0A370I4L5_9NOCA</name>
<reference evidence="1 2" key="1">
    <citation type="submission" date="2018-07" db="EMBL/GenBank/DDBJ databases">
        <title>Genomic Encyclopedia of Type Strains, Phase IV (KMG-IV): sequencing the most valuable type-strain genomes for metagenomic binning, comparative biology and taxonomic classification.</title>
        <authorList>
            <person name="Goeker M."/>
        </authorList>
    </citation>
    <scope>NUCLEOTIDE SEQUENCE [LARGE SCALE GENOMIC DNA]</scope>
    <source>
        <strain evidence="1 2">DSM 44290</strain>
    </source>
</reference>
<protein>
    <submittedName>
        <fullName evidence="1">Uncharacterized protein</fullName>
    </submittedName>
</protein>
<dbReference type="AlphaFoldDB" id="A0A370I4L5"/>
<keyword evidence="2" id="KW-1185">Reference proteome</keyword>
<comment type="caution">
    <text evidence="1">The sequence shown here is derived from an EMBL/GenBank/DDBJ whole genome shotgun (WGS) entry which is preliminary data.</text>
</comment>
<evidence type="ECO:0000313" key="2">
    <source>
        <dbReference type="Proteomes" id="UP000254869"/>
    </source>
</evidence>
<proteinExistence type="predicted"/>
<dbReference type="STRING" id="1210086.GCA_001613105_03217"/>
<gene>
    <name evidence="1" type="ORF">DFR76_107459</name>
</gene>